<dbReference type="Proteomes" id="UP001431776">
    <property type="component" value="Unassembled WGS sequence"/>
</dbReference>
<feature type="compositionally biased region" description="Gly residues" evidence="1">
    <location>
        <begin position="146"/>
        <end position="163"/>
    </location>
</feature>
<protein>
    <recommendedName>
        <fullName evidence="5">Periplasmic heavy metal sensor</fullName>
    </recommendedName>
</protein>
<keyword evidence="4" id="KW-1185">Reference proteome</keyword>
<gene>
    <name evidence="3" type="ORF">QJ522_18750</name>
</gene>
<evidence type="ECO:0008006" key="5">
    <source>
        <dbReference type="Google" id="ProtNLM"/>
    </source>
</evidence>
<accession>A0AAW6U7J4</accession>
<reference evidence="3" key="1">
    <citation type="submission" date="2023-05" db="EMBL/GenBank/DDBJ databases">
        <title>Anaerotaeda fermentans gen. nov., sp. nov., a novel anaerobic planctomycete of the new family within the order Sedimentisphaerales isolated from Taman Peninsula, Russia.</title>
        <authorList>
            <person name="Khomyakova M.A."/>
            <person name="Merkel A.Y."/>
            <person name="Slobodkin A.I."/>
        </authorList>
    </citation>
    <scope>NUCLEOTIDE SEQUENCE</scope>
    <source>
        <strain evidence="3">M17dextr</strain>
    </source>
</reference>
<evidence type="ECO:0000313" key="4">
    <source>
        <dbReference type="Proteomes" id="UP001431776"/>
    </source>
</evidence>
<organism evidence="3 4">
    <name type="scientific">Anaerobaca lacustris</name>
    <dbReference type="NCBI Taxonomy" id="3044600"/>
    <lineage>
        <taxon>Bacteria</taxon>
        <taxon>Pseudomonadati</taxon>
        <taxon>Planctomycetota</taxon>
        <taxon>Phycisphaerae</taxon>
        <taxon>Sedimentisphaerales</taxon>
        <taxon>Anaerobacaceae</taxon>
        <taxon>Anaerobaca</taxon>
    </lineage>
</organism>
<feature type="transmembrane region" description="Helical" evidence="2">
    <location>
        <begin position="26"/>
        <end position="49"/>
    </location>
</feature>
<evidence type="ECO:0000256" key="1">
    <source>
        <dbReference type="SAM" id="MobiDB-lite"/>
    </source>
</evidence>
<dbReference type="RefSeq" id="WP_349246517.1">
    <property type="nucleotide sequence ID" value="NZ_JASCXX010000028.1"/>
</dbReference>
<evidence type="ECO:0000313" key="3">
    <source>
        <dbReference type="EMBL" id="MDI6451108.1"/>
    </source>
</evidence>
<comment type="caution">
    <text evidence="3">The sequence shown here is derived from an EMBL/GenBank/DDBJ whole genome shotgun (WGS) entry which is preliminary data.</text>
</comment>
<proteinExistence type="predicted"/>
<evidence type="ECO:0000256" key="2">
    <source>
        <dbReference type="SAM" id="Phobius"/>
    </source>
</evidence>
<dbReference type="AlphaFoldDB" id="A0AAW6U7J4"/>
<name>A0AAW6U7J4_9BACT</name>
<keyword evidence="2" id="KW-0472">Membrane</keyword>
<keyword evidence="2" id="KW-1133">Transmembrane helix</keyword>
<sequence length="229" mass="25538">MGDVMEQLDPSVNPTVALRRTHRFRMAISGLVILVAGMTLGAAATLLVVKPNERRPPDIDNAVVMMLTRFRGELSLTDEQVEQIETILRDHFQQLEALRAAARPQIEQLLQEMKTQIGALLTEQQRADWQRLTDRLDMEFRRGMRRGPGGPGRPGDGPRGPGRGDWPRRPDRLEPDGEGRPWGPRPEGVEPDDIRRPRRPRPEGNGGVPPPATSEPAAERVPSEPNDAL</sequence>
<feature type="compositionally biased region" description="Basic and acidic residues" evidence="1">
    <location>
        <begin position="165"/>
        <end position="179"/>
    </location>
</feature>
<dbReference type="EMBL" id="JASCXX010000028">
    <property type="protein sequence ID" value="MDI6451108.1"/>
    <property type="molecule type" value="Genomic_DNA"/>
</dbReference>
<keyword evidence="2" id="KW-0812">Transmembrane</keyword>
<feature type="region of interest" description="Disordered" evidence="1">
    <location>
        <begin position="140"/>
        <end position="229"/>
    </location>
</feature>